<dbReference type="InterPro" id="IPR036217">
    <property type="entry name" value="MethylDNA_cys_MeTrfase_DNAb"/>
</dbReference>
<accession>A0A935IN38</accession>
<dbReference type="InterPro" id="IPR014048">
    <property type="entry name" value="MethylDNA_cys_MeTrfase_DNA-bd"/>
</dbReference>
<evidence type="ECO:0000256" key="7">
    <source>
        <dbReference type="ARBA" id="ARBA00023204"/>
    </source>
</evidence>
<dbReference type="EMBL" id="JADJIB010000005">
    <property type="protein sequence ID" value="MBK7274216.1"/>
    <property type="molecule type" value="Genomic_DNA"/>
</dbReference>
<comment type="similarity">
    <text evidence="2">Belongs to the MGMT family.</text>
</comment>
<evidence type="ECO:0000259" key="9">
    <source>
        <dbReference type="Pfam" id="PF01035"/>
    </source>
</evidence>
<dbReference type="CDD" id="cd06445">
    <property type="entry name" value="ATase"/>
    <property type="match status" value="1"/>
</dbReference>
<evidence type="ECO:0000256" key="2">
    <source>
        <dbReference type="ARBA" id="ARBA00008711"/>
    </source>
</evidence>
<dbReference type="SUPFAM" id="SSF53155">
    <property type="entry name" value="Methylated DNA-protein cysteine methyltransferase domain"/>
    <property type="match status" value="1"/>
</dbReference>
<keyword evidence="7" id="KW-0234">DNA repair</keyword>
<organism evidence="10 11">
    <name type="scientific">Candidatus Phosphoribacter hodrii</name>
    <dbReference type="NCBI Taxonomy" id="2953743"/>
    <lineage>
        <taxon>Bacteria</taxon>
        <taxon>Bacillati</taxon>
        <taxon>Actinomycetota</taxon>
        <taxon>Actinomycetes</taxon>
        <taxon>Micrococcales</taxon>
        <taxon>Dermatophilaceae</taxon>
        <taxon>Candidatus Phosphoribacter</taxon>
    </lineage>
</organism>
<dbReference type="Gene3D" id="3.30.160.70">
    <property type="entry name" value="Methylated DNA-protein cysteine methyltransferase domain"/>
    <property type="match status" value="1"/>
</dbReference>
<evidence type="ECO:0000256" key="5">
    <source>
        <dbReference type="ARBA" id="ARBA00022679"/>
    </source>
</evidence>
<feature type="domain" description="Methylated-DNA-[protein]-cysteine S-methyltransferase DNA binding" evidence="9">
    <location>
        <begin position="119"/>
        <end position="199"/>
    </location>
</feature>
<dbReference type="PANTHER" id="PTHR10815">
    <property type="entry name" value="METHYLATED-DNA--PROTEIN-CYSTEINE METHYLTRANSFERASE"/>
    <property type="match status" value="1"/>
</dbReference>
<dbReference type="NCBIfam" id="TIGR00589">
    <property type="entry name" value="ogt"/>
    <property type="match status" value="1"/>
</dbReference>
<dbReference type="SUPFAM" id="SSF46767">
    <property type="entry name" value="Methylated DNA-protein cysteine methyltransferase, C-terminal domain"/>
    <property type="match status" value="1"/>
</dbReference>
<keyword evidence="5" id="KW-0808">Transferase</keyword>
<comment type="catalytic activity">
    <reaction evidence="8">
        <text>a 6-O-methyl-2'-deoxyguanosine in DNA + L-cysteinyl-[protein] = S-methyl-L-cysteinyl-[protein] + a 2'-deoxyguanosine in DNA</text>
        <dbReference type="Rhea" id="RHEA:24000"/>
        <dbReference type="Rhea" id="RHEA-COMP:10131"/>
        <dbReference type="Rhea" id="RHEA-COMP:10132"/>
        <dbReference type="Rhea" id="RHEA-COMP:11367"/>
        <dbReference type="Rhea" id="RHEA-COMP:11368"/>
        <dbReference type="ChEBI" id="CHEBI:29950"/>
        <dbReference type="ChEBI" id="CHEBI:82612"/>
        <dbReference type="ChEBI" id="CHEBI:85445"/>
        <dbReference type="ChEBI" id="CHEBI:85448"/>
        <dbReference type="EC" id="2.1.1.63"/>
    </reaction>
</comment>
<evidence type="ECO:0000256" key="4">
    <source>
        <dbReference type="ARBA" id="ARBA00022603"/>
    </source>
</evidence>
<dbReference type="AlphaFoldDB" id="A0A935IN38"/>
<sequence>MTPSHSGPSDRLEASLAGFDVPAARPPDFPTADVSYAVDDTPIGRMLLACDGSGVLVASLFTPDAAAEEAALQRLAARISPRVLRRPQSLDEARRWLESYLDGGRPGAAPAWALSLATPFQIPVLTTLAARVGYGDRATYGQLASWAGRPQAARAVGTALGGNPLCVVLPCHRVVGASGSLTGYAGGLAAKRYLLELESTSL</sequence>
<dbReference type="InterPro" id="IPR036388">
    <property type="entry name" value="WH-like_DNA-bd_sf"/>
</dbReference>
<keyword evidence="4" id="KW-0489">Methyltransferase</keyword>
<dbReference type="GO" id="GO:0032259">
    <property type="term" value="P:methylation"/>
    <property type="evidence" value="ECO:0007669"/>
    <property type="project" value="UniProtKB-KW"/>
</dbReference>
<proteinExistence type="inferred from homology"/>
<dbReference type="FunFam" id="1.10.10.10:FF:000214">
    <property type="entry name" value="Methylated-DNA--protein-cysteine methyltransferase"/>
    <property type="match status" value="1"/>
</dbReference>
<comment type="caution">
    <text evidence="10">The sequence shown here is derived from an EMBL/GenBank/DDBJ whole genome shotgun (WGS) entry which is preliminary data.</text>
</comment>
<gene>
    <name evidence="10" type="ORF">IPI13_13975</name>
</gene>
<dbReference type="InterPro" id="IPR036631">
    <property type="entry name" value="MGMT_N_sf"/>
</dbReference>
<evidence type="ECO:0000313" key="11">
    <source>
        <dbReference type="Proteomes" id="UP000726105"/>
    </source>
</evidence>
<dbReference type="GO" id="GO:0006281">
    <property type="term" value="P:DNA repair"/>
    <property type="evidence" value="ECO:0007669"/>
    <property type="project" value="UniProtKB-KW"/>
</dbReference>
<comment type="catalytic activity">
    <reaction evidence="1">
        <text>a 4-O-methyl-thymidine in DNA + L-cysteinyl-[protein] = a thymidine in DNA + S-methyl-L-cysteinyl-[protein]</text>
        <dbReference type="Rhea" id="RHEA:53428"/>
        <dbReference type="Rhea" id="RHEA-COMP:10131"/>
        <dbReference type="Rhea" id="RHEA-COMP:10132"/>
        <dbReference type="Rhea" id="RHEA-COMP:13555"/>
        <dbReference type="Rhea" id="RHEA-COMP:13556"/>
        <dbReference type="ChEBI" id="CHEBI:29950"/>
        <dbReference type="ChEBI" id="CHEBI:82612"/>
        <dbReference type="ChEBI" id="CHEBI:137386"/>
        <dbReference type="ChEBI" id="CHEBI:137387"/>
        <dbReference type="EC" id="2.1.1.63"/>
    </reaction>
</comment>
<evidence type="ECO:0000256" key="3">
    <source>
        <dbReference type="ARBA" id="ARBA00011918"/>
    </source>
</evidence>
<dbReference type="Proteomes" id="UP000726105">
    <property type="component" value="Unassembled WGS sequence"/>
</dbReference>
<dbReference type="Gene3D" id="1.10.10.10">
    <property type="entry name" value="Winged helix-like DNA-binding domain superfamily/Winged helix DNA-binding domain"/>
    <property type="match status" value="1"/>
</dbReference>
<reference evidence="10 11" key="1">
    <citation type="submission" date="2020-10" db="EMBL/GenBank/DDBJ databases">
        <title>Connecting structure to function with the recovery of over 1000 high-quality activated sludge metagenome-assembled genomes encoding full-length rRNA genes using long-read sequencing.</title>
        <authorList>
            <person name="Singleton C.M."/>
            <person name="Petriglieri F."/>
            <person name="Kristensen J.M."/>
            <person name="Kirkegaard R.H."/>
            <person name="Michaelsen T.Y."/>
            <person name="Andersen M.H."/>
            <person name="Karst S.M."/>
            <person name="Dueholm M.S."/>
            <person name="Nielsen P.H."/>
            <person name="Albertsen M."/>
        </authorList>
    </citation>
    <scope>NUCLEOTIDE SEQUENCE [LARGE SCALE GENOMIC DNA]</scope>
    <source>
        <strain evidence="10">Ega_18-Q3-R5-49_MAXAC.001</strain>
    </source>
</reference>
<name>A0A935IN38_9MICO</name>
<dbReference type="PANTHER" id="PTHR10815:SF5">
    <property type="entry name" value="METHYLATED-DNA--PROTEIN-CYSTEINE METHYLTRANSFERASE"/>
    <property type="match status" value="1"/>
</dbReference>
<dbReference type="Pfam" id="PF01035">
    <property type="entry name" value="DNA_binding_1"/>
    <property type="match status" value="1"/>
</dbReference>
<protein>
    <recommendedName>
        <fullName evidence="3">methylated-DNA--[protein]-cysteine S-methyltransferase</fullName>
        <ecNumber evidence="3">2.1.1.63</ecNumber>
    </recommendedName>
</protein>
<evidence type="ECO:0000256" key="6">
    <source>
        <dbReference type="ARBA" id="ARBA00022763"/>
    </source>
</evidence>
<dbReference type="InterPro" id="IPR001497">
    <property type="entry name" value="MethylDNA_cys_MeTrfase_AS"/>
</dbReference>
<evidence type="ECO:0000256" key="8">
    <source>
        <dbReference type="ARBA" id="ARBA00049348"/>
    </source>
</evidence>
<dbReference type="PROSITE" id="PS00374">
    <property type="entry name" value="MGMT"/>
    <property type="match status" value="1"/>
</dbReference>
<evidence type="ECO:0000256" key="1">
    <source>
        <dbReference type="ARBA" id="ARBA00001286"/>
    </source>
</evidence>
<evidence type="ECO:0000313" key="10">
    <source>
        <dbReference type="EMBL" id="MBK7274216.1"/>
    </source>
</evidence>
<dbReference type="EC" id="2.1.1.63" evidence="3"/>
<dbReference type="GO" id="GO:0003908">
    <property type="term" value="F:methylated-DNA-[protein]-cysteine S-methyltransferase activity"/>
    <property type="evidence" value="ECO:0007669"/>
    <property type="project" value="UniProtKB-EC"/>
</dbReference>
<keyword evidence="6" id="KW-0227">DNA damage</keyword>